<name>A0A1N6A5C7_9ACTN</name>
<dbReference type="InterPro" id="IPR036271">
    <property type="entry name" value="Tet_transcr_reg_TetR-rel_C_sf"/>
</dbReference>
<feature type="domain" description="HTH-type transcriptional regulator MT1864/Rv1816-like C-terminal" evidence="3">
    <location>
        <begin position="71"/>
        <end position="157"/>
    </location>
</feature>
<evidence type="ECO:0000256" key="2">
    <source>
        <dbReference type="ARBA" id="ARBA00023163"/>
    </source>
</evidence>
<organism evidence="4 5">
    <name type="scientific">Micromonospora cremea</name>
    <dbReference type="NCBI Taxonomy" id="709881"/>
    <lineage>
        <taxon>Bacteria</taxon>
        <taxon>Bacillati</taxon>
        <taxon>Actinomycetota</taxon>
        <taxon>Actinomycetes</taxon>
        <taxon>Micromonosporales</taxon>
        <taxon>Micromonosporaceae</taxon>
        <taxon>Micromonospora</taxon>
    </lineage>
</organism>
<evidence type="ECO:0000259" key="3">
    <source>
        <dbReference type="Pfam" id="PF13305"/>
    </source>
</evidence>
<dbReference type="Gene3D" id="1.10.357.10">
    <property type="entry name" value="Tetracycline Repressor, domain 2"/>
    <property type="match status" value="1"/>
</dbReference>
<protein>
    <submittedName>
        <fullName evidence="4">WHG domain-containing protein</fullName>
    </submittedName>
</protein>
<keyword evidence="5" id="KW-1185">Reference proteome</keyword>
<evidence type="ECO:0000256" key="1">
    <source>
        <dbReference type="ARBA" id="ARBA00023015"/>
    </source>
</evidence>
<dbReference type="SUPFAM" id="SSF48498">
    <property type="entry name" value="Tetracyclin repressor-like, C-terminal domain"/>
    <property type="match status" value="1"/>
</dbReference>
<dbReference type="EMBL" id="FSQT01000002">
    <property type="protein sequence ID" value="SIN29249.1"/>
    <property type="molecule type" value="Genomic_DNA"/>
</dbReference>
<sequence length="198" mass="21681">MLIARAAHMLRVREPVTLRSLVAGTGMSTMTVYTYFGGMDGLWGALRQEGFRHLADRLQRVARTDDPVRDLTAMGAAYVSTAVASPDLYRVMFDDGFKLEDPAQADETLFHLVHAIDRAKGDGRFRSEVDVLGLATQSWAIGHGLTSLIITGPLPIEAFAHAAPMLTALYVSNGDEPERCRRSVMLGWSEIDTSSVRA</sequence>
<dbReference type="Pfam" id="PF13305">
    <property type="entry name" value="TetR_C_33"/>
    <property type="match status" value="1"/>
</dbReference>
<reference evidence="5" key="1">
    <citation type="submission" date="2016-12" db="EMBL/GenBank/DDBJ databases">
        <authorList>
            <person name="Varghese N."/>
            <person name="Submissions S."/>
        </authorList>
    </citation>
    <scope>NUCLEOTIDE SEQUENCE [LARGE SCALE GENOMIC DNA]</scope>
    <source>
        <strain evidence="5">DSM 45599</strain>
    </source>
</reference>
<dbReference type="SUPFAM" id="SSF46689">
    <property type="entry name" value="Homeodomain-like"/>
    <property type="match status" value="1"/>
</dbReference>
<evidence type="ECO:0000313" key="4">
    <source>
        <dbReference type="EMBL" id="SIN29249.1"/>
    </source>
</evidence>
<dbReference type="InterPro" id="IPR009057">
    <property type="entry name" value="Homeodomain-like_sf"/>
</dbReference>
<keyword evidence="2" id="KW-0804">Transcription</keyword>
<accession>A0A1N6A5C7</accession>
<evidence type="ECO:0000313" key="5">
    <source>
        <dbReference type="Proteomes" id="UP000185124"/>
    </source>
</evidence>
<proteinExistence type="predicted"/>
<dbReference type="STRING" id="709881.SAMN04489832_4973"/>
<dbReference type="Proteomes" id="UP000185124">
    <property type="component" value="Unassembled WGS sequence"/>
</dbReference>
<gene>
    <name evidence="4" type="ORF">SAMN04489832_4973</name>
</gene>
<keyword evidence="1" id="KW-0805">Transcription regulation</keyword>
<dbReference type="InterPro" id="IPR025996">
    <property type="entry name" value="MT1864/Rv1816-like_C"/>
</dbReference>
<dbReference type="AlphaFoldDB" id="A0A1N6A5C7"/>